<name>A0ABU6SSV2_9FABA</name>
<evidence type="ECO:0000313" key="1">
    <source>
        <dbReference type="EMBL" id="MED6138888.1"/>
    </source>
</evidence>
<keyword evidence="2" id="KW-1185">Reference proteome</keyword>
<dbReference type="Proteomes" id="UP001341840">
    <property type="component" value="Unassembled WGS sequence"/>
</dbReference>
<accession>A0ABU6SSV2</accession>
<gene>
    <name evidence="1" type="ORF">PIB30_078779</name>
</gene>
<protein>
    <submittedName>
        <fullName evidence="1">Uncharacterized protein</fullName>
    </submittedName>
</protein>
<evidence type="ECO:0000313" key="2">
    <source>
        <dbReference type="Proteomes" id="UP001341840"/>
    </source>
</evidence>
<organism evidence="1 2">
    <name type="scientific">Stylosanthes scabra</name>
    <dbReference type="NCBI Taxonomy" id="79078"/>
    <lineage>
        <taxon>Eukaryota</taxon>
        <taxon>Viridiplantae</taxon>
        <taxon>Streptophyta</taxon>
        <taxon>Embryophyta</taxon>
        <taxon>Tracheophyta</taxon>
        <taxon>Spermatophyta</taxon>
        <taxon>Magnoliopsida</taxon>
        <taxon>eudicotyledons</taxon>
        <taxon>Gunneridae</taxon>
        <taxon>Pentapetalae</taxon>
        <taxon>rosids</taxon>
        <taxon>fabids</taxon>
        <taxon>Fabales</taxon>
        <taxon>Fabaceae</taxon>
        <taxon>Papilionoideae</taxon>
        <taxon>50 kb inversion clade</taxon>
        <taxon>dalbergioids sensu lato</taxon>
        <taxon>Dalbergieae</taxon>
        <taxon>Pterocarpus clade</taxon>
        <taxon>Stylosanthes</taxon>
    </lineage>
</organism>
<reference evidence="1 2" key="1">
    <citation type="journal article" date="2023" name="Plants (Basel)">
        <title>Bridging the Gap: Combining Genomics and Transcriptomics Approaches to Understand Stylosanthes scabra, an Orphan Legume from the Brazilian Caatinga.</title>
        <authorList>
            <person name="Ferreira-Neto J.R.C."/>
            <person name="da Silva M.D."/>
            <person name="Binneck E."/>
            <person name="de Melo N.F."/>
            <person name="da Silva R.H."/>
            <person name="de Melo A.L.T.M."/>
            <person name="Pandolfi V."/>
            <person name="Bustamante F.O."/>
            <person name="Brasileiro-Vidal A.C."/>
            <person name="Benko-Iseppon A.M."/>
        </authorList>
    </citation>
    <scope>NUCLEOTIDE SEQUENCE [LARGE SCALE GENOMIC DNA]</scope>
    <source>
        <tissue evidence="1">Leaves</tissue>
    </source>
</reference>
<comment type="caution">
    <text evidence="1">The sequence shown here is derived from an EMBL/GenBank/DDBJ whole genome shotgun (WGS) entry which is preliminary data.</text>
</comment>
<dbReference type="EMBL" id="JASCZI010061513">
    <property type="protein sequence ID" value="MED6138888.1"/>
    <property type="molecule type" value="Genomic_DNA"/>
</dbReference>
<proteinExistence type="predicted"/>
<sequence length="176" mass="20283">MEEHLIVKAEFVSLQTNSMLALFCLIPTCGGHHTNESLSLITCVLKAGPDRTGRFDRKNREPVLCPVRFICENRLASDWSKSVKNHEPVKSDRDKKKKKRMWIAPVRREVVLHDEGENEGHRVAALLIIEKAKPDALRENKTQKGKEEGWDDNEVHRCCCRRILPSVLLPWTQRQP</sequence>